<gene>
    <name evidence="5" type="ORF">H8730_04045</name>
</gene>
<dbReference type="InterPro" id="IPR050091">
    <property type="entry name" value="PKS_NRPS_Biosynth_Enz"/>
</dbReference>
<evidence type="ECO:0000256" key="1">
    <source>
        <dbReference type="ARBA" id="ARBA00022450"/>
    </source>
</evidence>
<dbReference type="GO" id="GO:0006633">
    <property type="term" value="P:fatty acid biosynthetic process"/>
    <property type="evidence" value="ECO:0007669"/>
    <property type="project" value="TreeGrafter"/>
</dbReference>
<dbReference type="Pfam" id="PF00109">
    <property type="entry name" value="ketoacyl-synt"/>
    <property type="match status" value="1"/>
</dbReference>
<accession>A0A926HWH3</accession>
<dbReference type="Gene3D" id="1.10.1200.10">
    <property type="entry name" value="ACP-like"/>
    <property type="match status" value="1"/>
</dbReference>
<name>A0A926HWH3_9FIRM</name>
<dbReference type="PROSITE" id="PS52004">
    <property type="entry name" value="KS3_2"/>
    <property type="match status" value="1"/>
</dbReference>
<dbReference type="InterPro" id="IPR014031">
    <property type="entry name" value="Ketoacyl_synth_C"/>
</dbReference>
<keyword evidence="6" id="KW-1185">Reference proteome</keyword>
<evidence type="ECO:0000256" key="3">
    <source>
        <dbReference type="ARBA" id="ARBA00022679"/>
    </source>
</evidence>
<dbReference type="InterPro" id="IPR032821">
    <property type="entry name" value="PKS_assoc"/>
</dbReference>
<dbReference type="InterPro" id="IPR009081">
    <property type="entry name" value="PP-bd_ACP"/>
</dbReference>
<dbReference type="SMART" id="SM00825">
    <property type="entry name" value="PKS_KS"/>
    <property type="match status" value="1"/>
</dbReference>
<dbReference type="InterPro" id="IPR014030">
    <property type="entry name" value="Ketoacyl_synth_N"/>
</dbReference>
<dbReference type="Proteomes" id="UP000657006">
    <property type="component" value="Unassembled WGS sequence"/>
</dbReference>
<feature type="domain" description="Ketosynthase family 3 (KS3)" evidence="4">
    <location>
        <begin position="2"/>
        <end position="422"/>
    </location>
</feature>
<evidence type="ECO:0000313" key="5">
    <source>
        <dbReference type="EMBL" id="MBC8542717.1"/>
    </source>
</evidence>
<comment type="caution">
    <text evidence="5">The sequence shown here is derived from an EMBL/GenBank/DDBJ whole genome shotgun (WGS) entry which is preliminary data.</text>
</comment>
<dbReference type="RefSeq" id="WP_177719315.1">
    <property type="nucleotide sequence ID" value="NZ_JACRSQ010000004.1"/>
</dbReference>
<organism evidence="5 6">
    <name type="scientific">Bianquea renquensis</name>
    <dbReference type="NCBI Taxonomy" id="2763661"/>
    <lineage>
        <taxon>Bacteria</taxon>
        <taxon>Bacillati</taxon>
        <taxon>Bacillota</taxon>
        <taxon>Clostridia</taxon>
        <taxon>Eubacteriales</taxon>
        <taxon>Bianqueaceae</taxon>
        <taxon>Bianquea</taxon>
    </lineage>
</organism>
<sequence>MHFEVAVTGMAITAACAENLQEYWSILERGVDCVSKFPVMRYNDIRHYCQLHNMNVGKIANSEAAFLPKIDMFDNQLFGMTPKEAELLDPSHRLFSQTAWEALCDAGYSKTALSGMNAGYYAGYYGNETYAAMIKELDPLGYNISMTGNMPSMLASRLAYTLNTSGPAITINTSCSSSLVAIYMACLALENHECDIAIAGGVQIHVIPYKDINIGIESPTFRTHAFDVSAAGTGTGEGCGVVVLKRLHDAIAEKDKIYAVVKSGAVNHDGTSAGITVPNLKAQKSLLQKAWDSSGFSSDQINYIEAHGTATKIGDMIEAKAMTEAFSTYGRQGRCAIGTVKSNIGHLDAAAGVAGFIKAALICSYRKIPPSIHYTTPNQHIDFDHSPVYVCDCPTDINSDLAVCGISSFGISGTNCHMVICSFSNCIPSIIVPQKPNTSFWVGRVAYEKKVVIKGKLVEDIDEEEWFMAELVADILGIEKVDVHANLMEMGLDSISALGIIGKLNCPVHVDALLSHPSIVEFVSYMKKSGMAWKK</sequence>
<dbReference type="GO" id="GO:0004312">
    <property type="term" value="F:fatty acid synthase activity"/>
    <property type="evidence" value="ECO:0007669"/>
    <property type="project" value="TreeGrafter"/>
</dbReference>
<keyword evidence="3" id="KW-0808">Transferase</keyword>
<dbReference type="SUPFAM" id="SSF47336">
    <property type="entry name" value="ACP-like"/>
    <property type="match status" value="1"/>
</dbReference>
<protein>
    <recommendedName>
        <fullName evidence="4">Ketosynthase family 3 (KS3) domain-containing protein</fullName>
    </recommendedName>
</protein>
<dbReference type="EMBL" id="JACRSQ010000004">
    <property type="protein sequence ID" value="MBC8542717.1"/>
    <property type="molecule type" value="Genomic_DNA"/>
</dbReference>
<dbReference type="InterPro" id="IPR016039">
    <property type="entry name" value="Thiolase-like"/>
</dbReference>
<dbReference type="InterPro" id="IPR006162">
    <property type="entry name" value="Ppantetheine_attach_site"/>
</dbReference>
<evidence type="ECO:0000313" key="6">
    <source>
        <dbReference type="Proteomes" id="UP000657006"/>
    </source>
</evidence>
<dbReference type="Pfam" id="PF16197">
    <property type="entry name" value="KAsynt_C_assoc"/>
    <property type="match status" value="1"/>
</dbReference>
<dbReference type="InterPro" id="IPR036736">
    <property type="entry name" value="ACP-like_sf"/>
</dbReference>
<dbReference type="Pfam" id="PF00550">
    <property type="entry name" value="PP-binding"/>
    <property type="match status" value="1"/>
</dbReference>
<dbReference type="CDD" id="cd00833">
    <property type="entry name" value="PKS"/>
    <property type="match status" value="1"/>
</dbReference>
<dbReference type="Pfam" id="PF02801">
    <property type="entry name" value="Ketoacyl-synt_C"/>
    <property type="match status" value="1"/>
</dbReference>
<dbReference type="InterPro" id="IPR020841">
    <property type="entry name" value="PKS_Beta-ketoAc_synthase_dom"/>
</dbReference>
<evidence type="ECO:0000259" key="4">
    <source>
        <dbReference type="PROSITE" id="PS52004"/>
    </source>
</evidence>
<dbReference type="AlphaFoldDB" id="A0A926HWH3"/>
<keyword evidence="2" id="KW-0597">Phosphoprotein</keyword>
<reference evidence="5" key="1">
    <citation type="submission" date="2020-08" db="EMBL/GenBank/DDBJ databases">
        <title>Genome public.</title>
        <authorList>
            <person name="Liu C."/>
            <person name="Sun Q."/>
        </authorList>
    </citation>
    <scope>NUCLEOTIDE SEQUENCE</scope>
    <source>
        <strain evidence="5">NSJ-32</strain>
    </source>
</reference>
<evidence type="ECO:0000256" key="2">
    <source>
        <dbReference type="ARBA" id="ARBA00022553"/>
    </source>
</evidence>
<dbReference type="SUPFAM" id="SSF53901">
    <property type="entry name" value="Thiolase-like"/>
    <property type="match status" value="1"/>
</dbReference>
<dbReference type="Gene3D" id="3.40.47.10">
    <property type="match status" value="1"/>
</dbReference>
<dbReference type="PROSITE" id="PS00012">
    <property type="entry name" value="PHOSPHOPANTETHEINE"/>
    <property type="match status" value="1"/>
</dbReference>
<dbReference type="PANTHER" id="PTHR43775:SF37">
    <property type="entry name" value="SI:DKEY-61P9.11"/>
    <property type="match status" value="1"/>
</dbReference>
<proteinExistence type="predicted"/>
<dbReference type="PANTHER" id="PTHR43775">
    <property type="entry name" value="FATTY ACID SYNTHASE"/>
    <property type="match status" value="1"/>
</dbReference>
<keyword evidence="1" id="KW-0596">Phosphopantetheine</keyword>